<name>A0ABT6HWC3_9ACTN</name>
<evidence type="ECO:0000256" key="1">
    <source>
        <dbReference type="SAM" id="MobiDB-lite"/>
    </source>
</evidence>
<protein>
    <submittedName>
        <fullName evidence="2">Uncharacterized protein</fullName>
    </submittedName>
</protein>
<accession>A0ABT6HWC3</accession>
<evidence type="ECO:0000313" key="2">
    <source>
        <dbReference type="EMBL" id="MDH2392349.1"/>
    </source>
</evidence>
<dbReference type="RefSeq" id="WP_279931405.1">
    <property type="nucleotide sequence ID" value="NZ_JARWBG010000040.1"/>
</dbReference>
<dbReference type="Proteomes" id="UP001223144">
    <property type="component" value="Unassembled WGS sequence"/>
</dbReference>
<reference evidence="2 3" key="1">
    <citation type="submission" date="2023-04" db="EMBL/GenBank/DDBJ databases">
        <title>Streptomyces chengmaiensis sp. nov. isolated from the stem of mangrove plant in Hainan.</title>
        <authorList>
            <person name="Huang X."/>
            <person name="Zhou S."/>
            <person name="Chu X."/>
            <person name="Xie Y."/>
            <person name="Lin Y."/>
        </authorList>
    </citation>
    <scope>NUCLEOTIDE SEQUENCE [LARGE SCALE GENOMIC DNA]</scope>
    <source>
        <strain evidence="2 3">HNM0663</strain>
    </source>
</reference>
<proteinExistence type="predicted"/>
<dbReference type="EMBL" id="JARWBG010000040">
    <property type="protein sequence ID" value="MDH2392349.1"/>
    <property type="molecule type" value="Genomic_DNA"/>
</dbReference>
<gene>
    <name evidence="2" type="ORF">QCN29_26940</name>
</gene>
<evidence type="ECO:0000313" key="3">
    <source>
        <dbReference type="Proteomes" id="UP001223144"/>
    </source>
</evidence>
<keyword evidence="3" id="KW-1185">Reference proteome</keyword>
<organism evidence="2 3">
    <name type="scientific">Streptomyces chengmaiensis</name>
    <dbReference type="NCBI Taxonomy" id="3040919"/>
    <lineage>
        <taxon>Bacteria</taxon>
        <taxon>Bacillati</taxon>
        <taxon>Actinomycetota</taxon>
        <taxon>Actinomycetes</taxon>
        <taxon>Kitasatosporales</taxon>
        <taxon>Streptomycetaceae</taxon>
        <taxon>Streptomyces</taxon>
    </lineage>
</organism>
<sequence>MTTHRPGQWPVTNPVPVGPVPAPPASEQQPQVPSRAEVAAPKVRLVVTVDLTGPYTSSREVAADLHEQTRYSTDCHTAIVRIGEDALRCCGSLGHSIAARFFLSAQTVEIHVPAGPLGAHLASEVQQHLRNFAADHARMLADLRPTG</sequence>
<feature type="region of interest" description="Disordered" evidence="1">
    <location>
        <begin position="1"/>
        <end position="36"/>
    </location>
</feature>
<comment type="caution">
    <text evidence="2">The sequence shown here is derived from an EMBL/GenBank/DDBJ whole genome shotgun (WGS) entry which is preliminary data.</text>
</comment>